<dbReference type="InterPro" id="IPR029058">
    <property type="entry name" value="AB_hydrolase_fold"/>
</dbReference>
<dbReference type="OrthoDB" id="408631at2759"/>
<dbReference type="OMA" id="NLCVRGN"/>
<gene>
    <name evidence="3" type="ORF">TRAPUB_4506</name>
</gene>
<reference evidence="3 4" key="1">
    <citation type="submission" date="2016-10" db="EMBL/GenBank/DDBJ databases">
        <title>Genome sequence of the basidiomycete white-rot fungus Trametes pubescens.</title>
        <authorList>
            <person name="Makela M.R."/>
            <person name="Granchi Z."/>
            <person name="Peng M."/>
            <person name="De Vries R.P."/>
            <person name="Grigoriev I."/>
            <person name="Riley R."/>
            <person name="Hilden K."/>
        </authorList>
    </citation>
    <scope>NUCLEOTIDE SEQUENCE [LARGE SCALE GENOMIC DNA]</scope>
    <source>
        <strain evidence="3 4">FBCC735</strain>
    </source>
</reference>
<dbReference type="GO" id="GO:0016787">
    <property type="term" value="F:hydrolase activity"/>
    <property type="evidence" value="ECO:0007669"/>
    <property type="project" value="UniProtKB-KW"/>
</dbReference>
<dbReference type="EMBL" id="MNAD01001519">
    <property type="protein sequence ID" value="OJT04712.1"/>
    <property type="molecule type" value="Genomic_DNA"/>
</dbReference>
<keyword evidence="1 3" id="KW-0378">Hydrolase</keyword>
<evidence type="ECO:0000259" key="2">
    <source>
        <dbReference type="Pfam" id="PF07859"/>
    </source>
</evidence>
<evidence type="ECO:0000313" key="4">
    <source>
        <dbReference type="Proteomes" id="UP000184267"/>
    </source>
</evidence>
<dbReference type="Pfam" id="PF07859">
    <property type="entry name" value="Abhydrolase_3"/>
    <property type="match status" value="2"/>
</dbReference>
<feature type="domain" description="Alpha/beta hydrolase fold-3" evidence="2">
    <location>
        <begin position="91"/>
        <end position="169"/>
    </location>
</feature>
<proteinExistence type="predicted"/>
<dbReference type="AlphaFoldDB" id="A0A1M2VAV6"/>
<name>A0A1M2VAV6_TRAPU</name>
<dbReference type="SUPFAM" id="SSF53474">
    <property type="entry name" value="alpha/beta-Hydrolases"/>
    <property type="match status" value="1"/>
</dbReference>
<dbReference type="Proteomes" id="UP000184267">
    <property type="component" value="Unassembled WGS sequence"/>
</dbReference>
<keyword evidence="4" id="KW-1185">Reference proteome</keyword>
<dbReference type="InterPro" id="IPR013094">
    <property type="entry name" value="AB_hydrolase_3"/>
</dbReference>
<sequence>MAQPTIHQPIHPDIADRLLGEYAAFHNAHIAHTVPVHEMPWSPAIRNAPAVMGGSEPLKVGAVKDYPLSKCSVRVFTPEGEPPADGWPVFIFYHGGGWTLGTINAENAFSTNMCKRAQCVVVSVDYRLGPEEPYPAAVEDSVEALKWVHTKGKAELGINPAHIAVGGSSRLVRLRRKINRNSPITSGGNLAAIVAHKAALAEPPIPLVFQLLVVPVVDNTASTTDTRYPSWQENINTIALVPAKMLWFRDNYSPNKEDWTKWDNSPIFAPEESFKKAPPAWIGVAELDILRDEGIAYGDKLKNAGVSVEVKVYKGAPHPIMAMDGKWRLSVLRCPTNLIDVDLPYRSTGALEIGKQLVSEAAAALAKAFGTA</sequence>
<organism evidence="3 4">
    <name type="scientific">Trametes pubescens</name>
    <name type="common">White-rot fungus</name>
    <dbReference type="NCBI Taxonomy" id="154538"/>
    <lineage>
        <taxon>Eukaryota</taxon>
        <taxon>Fungi</taxon>
        <taxon>Dikarya</taxon>
        <taxon>Basidiomycota</taxon>
        <taxon>Agaricomycotina</taxon>
        <taxon>Agaricomycetes</taxon>
        <taxon>Polyporales</taxon>
        <taxon>Polyporaceae</taxon>
        <taxon>Trametes</taxon>
    </lineage>
</organism>
<comment type="caution">
    <text evidence="3">The sequence shown here is derived from an EMBL/GenBank/DDBJ whole genome shotgun (WGS) entry which is preliminary data.</text>
</comment>
<evidence type="ECO:0000256" key="1">
    <source>
        <dbReference type="ARBA" id="ARBA00022801"/>
    </source>
</evidence>
<dbReference type="Gene3D" id="3.40.50.1820">
    <property type="entry name" value="alpha/beta hydrolase"/>
    <property type="match status" value="1"/>
</dbReference>
<dbReference type="PANTHER" id="PTHR48081:SF8">
    <property type="entry name" value="ALPHA_BETA HYDROLASE FOLD-3 DOMAIN-CONTAINING PROTEIN-RELATED"/>
    <property type="match status" value="1"/>
</dbReference>
<evidence type="ECO:0000313" key="3">
    <source>
        <dbReference type="EMBL" id="OJT04712.1"/>
    </source>
</evidence>
<feature type="domain" description="Alpha/beta hydrolase fold-3" evidence="2">
    <location>
        <begin position="186"/>
        <end position="320"/>
    </location>
</feature>
<dbReference type="InterPro" id="IPR050300">
    <property type="entry name" value="GDXG_lipolytic_enzyme"/>
</dbReference>
<dbReference type="STRING" id="154538.A0A1M2VAV6"/>
<dbReference type="PANTHER" id="PTHR48081">
    <property type="entry name" value="AB HYDROLASE SUPERFAMILY PROTEIN C4A8.06C"/>
    <property type="match status" value="1"/>
</dbReference>
<protein>
    <submittedName>
        <fullName evidence="3">AB hydrolase superfamily protein</fullName>
    </submittedName>
</protein>
<accession>A0A1M2VAV6</accession>